<proteinExistence type="predicted"/>
<name>A0ABC8U1N1_9AQUA</name>
<protein>
    <recommendedName>
        <fullName evidence="3">RNase H type-1 domain-containing protein</fullName>
    </recommendedName>
</protein>
<evidence type="ECO:0000313" key="2">
    <source>
        <dbReference type="Proteomes" id="UP001642360"/>
    </source>
</evidence>
<comment type="caution">
    <text evidence="1">The sequence shown here is derived from an EMBL/GenBank/DDBJ whole genome shotgun (WGS) entry which is preliminary data.</text>
</comment>
<accession>A0ABC8U1N1</accession>
<dbReference type="AlphaFoldDB" id="A0ABC8U1N1"/>
<sequence length="56" mass="6227">CLELRLLHIFGEANLVADRLVGHAVSSRRSMDFSLDLKLPCEAGLALFYDQRGLPV</sequence>
<reference evidence="1 2" key="1">
    <citation type="submission" date="2024-02" db="EMBL/GenBank/DDBJ databases">
        <authorList>
            <person name="Vignale AGUSTIN F."/>
            <person name="Sosa J E."/>
            <person name="Modenutti C."/>
        </authorList>
    </citation>
    <scope>NUCLEOTIDE SEQUENCE [LARGE SCALE GENOMIC DNA]</scope>
</reference>
<organism evidence="1 2">
    <name type="scientific">Ilex paraguariensis</name>
    <name type="common">yerba mate</name>
    <dbReference type="NCBI Taxonomy" id="185542"/>
    <lineage>
        <taxon>Eukaryota</taxon>
        <taxon>Viridiplantae</taxon>
        <taxon>Streptophyta</taxon>
        <taxon>Embryophyta</taxon>
        <taxon>Tracheophyta</taxon>
        <taxon>Spermatophyta</taxon>
        <taxon>Magnoliopsida</taxon>
        <taxon>eudicotyledons</taxon>
        <taxon>Gunneridae</taxon>
        <taxon>Pentapetalae</taxon>
        <taxon>asterids</taxon>
        <taxon>campanulids</taxon>
        <taxon>Aquifoliales</taxon>
        <taxon>Aquifoliaceae</taxon>
        <taxon>Ilex</taxon>
    </lineage>
</organism>
<evidence type="ECO:0000313" key="1">
    <source>
        <dbReference type="EMBL" id="CAK9175567.1"/>
    </source>
</evidence>
<evidence type="ECO:0008006" key="3">
    <source>
        <dbReference type="Google" id="ProtNLM"/>
    </source>
</evidence>
<dbReference type="Proteomes" id="UP001642360">
    <property type="component" value="Unassembled WGS sequence"/>
</dbReference>
<gene>
    <name evidence="1" type="ORF">ILEXP_LOCUS45374</name>
</gene>
<dbReference type="EMBL" id="CAUOFW020006636">
    <property type="protein sequence ID" value="CAK9175567.1"/>
    <property type="molecule type" value="Genomic_DNA"/>
</dbReference>
<keyword evidence="2" id="KW-1185">Reference proteome</keyword>
<feature type="non-terminal residue" evidence="1">
    <location>
        <position position="1"/>
    </location>
</feature>